<dbReference type="RefSeq" id="WP_019924831.1">
    <property type="nucleotide sequence ID" value="NZ_CP140152.1"/>
</dbReference>
<sequence>MQDDQQQFDALCFLHACGKTDQAEAAWMDAMMARHPHWRARFDQERLLVTEARAAESERQRASPPLVSFEQVLAALADGEASAPQQTTLRQAASQPAVSSTAQPLAPPATQSATQPATQQASAGLLALLQAWWRRPLPGGLAYGVMAVLVAGVSVQSWRLAQVGAPDVEAARYRGQAGATAGAAATAQLKVVFDDRASAGTIRLALHRLGLNIVHGPDAQGAYLLSAGQGDAVQAARQLQAAGLVLDALPLPASQAQTRQ</sequence>
<evidence type="ECO:0000313" key="2">
    <source>
        <dbReference type="EMBL" id="WQH05400.1"/>
    </source>
</evidence>
<dbReference type="Proteomes" id="UP001326110">
    <property type="component" value="Chromosome"/>
</dbReference>
<evidence type="ECO:0000313" key="3">
    <source>
        <dbReference type="Proteomes" id="UP001326110"/>
    </source>
</evidence>
<name>A0ABZ0Y042_9BURK</name>
<dbReference type="GeneID" id="43166343"/>
<proteinExistence type="predicted"/>
<accession>A0ABZ0Y042</accession>
<evidence type="ECO:0008006" key="4">
    <source>
        <dbReference type="Google" id="ProtNLM"/>
    </source>
</evidence>
<protein>
    <recommendedName>
        <fullName evidence="4">SPOR domain-containing protein</fullName>
    </recommendedName>
</protein>
<dbReference type="EMBL" id="CP140152">
    <property type="protein sequence ID" value="WQH05400.1"/>
    <property type="molecule type" value="Genomic_DNA"/>
</dbReference>
<feature type="compositionally biased region" description="Low complexity" evidence="1">
    <location>
        <begin position="99"/>
        <end position="117"/>
    </location>
</feature>
<feature type="compositionally biased region" description="Polar residues" evidence="1">
    <location>
        <begin position="83"/>
        <end position="98"/>
    </location>
</feature>
<evidence type="ECO:0000256" key="1">
    <source>
        <dbReference type="SAM" id="MobiDB-lite"/>
    </source>
</evidence>
<organism evidence="2 3">
    <name type="scientific">Duganella zoogloeoides</name>
    <dbReference type="NCBI Taxonomy" id="75659"/>
    <lineage>
        <taxon>Bacteria</taxon>
        <taxon>Pseudomonadati</taxon>
        <taxon>Pseudomonadota</taxon>
        <taxon>Betaproteobacteria</taxon>
        <taxon>Burkholderiales</taxon>
        <taxon>Oxalobacteraceae</taxon>
        <taxon>Telluria group</taxon>
        <taxon>Duganella</taxon>
    </lineage>
</organism>
<feature type="region of interest" description="Disordered" evidence="1">
    <location>
        <begin position="83"/>
        <end position="117"/>
    </location>
</feature>
<gene>
    <name evidence="2" type="ORF">SR858_03420</name>
</gene>
<keyword evidence="3" id="KW-1185">Reference proteome</keyword>
<reference evidence="2 3" key="1">
    <citation type="submission" date="2023-11" db="EMBL/GenBank/DDBJ databases">
        <title>MicrobeMod: A computational toolkit for identifying prokaryotic methylation and restriction-modification with nanopore sequencing.</title>
        <authorList>
            <person name="Crits-Christoph A."/>
            <person name="Kang S.C."/>
            <person name="Lee H."/>
            <person name="Ostrov N."/>
        </authorList>
    </citation>
    <scope>NUCLEOTIDE SEQUENCE [LARGE SCALE GENOMIC DNA]</scope>
    <source>
        <strain evidence="2 3">ATCC 25935</strain>
    </source>
</reference>